<keyword evidence="3" id="KW-0677">Repeat</keyword>
<dbReference type="Pfam" id="PF25019">
    <property type="entry name" value="LRR_R13L1-DRL21"/>
    <property type="match status" value="1"/>
</dbReference>
<feature type="domain" description="Disease resistance protein winged helix" evidence="10">
    <location>
        <begin position="461"/>
        <end position="533"/>
    </location>
</feature>
<dbReference type="PANTHER" id="PTHR36766">
    <property type="entry name" value="PLANT BROAD-SPECTRUM MILDEW RESISTANCE PROTEIN RPW8"/>
    <property type="match status" value="1"/>
</dbReference>
<dbReference type="GO" id="GO:0051707">
    <property type="term" value="P:response to other organism"/>
    <property type="evidence" value="ECO:0007669"/>
    <property type="project" value="UniProtKB-ARBA"/>
</dbReference>
<dbReference type="InterPro" id="IPR042197">
    <property type="entry name" value="Apaf_helical"/>
</dbReference>
<dbReference type="GO" id="GO:0005524">
    <property type="term" value="F:ATP binding"/>
    <property type="evidence" value="ECO:0007669"/>
    <property type="project" value="UniProtKB-KW"/>
</dbReference>
<dbReference type="Gene3D" id="3.40.50.300">
    <property type="entry name" value="P-loop containing nucleotide triphosphate hydrolases"/>
    <property type="match status" value="1"/>
</dbReference>
<keyword evidence="4" id="KW-0547">Nucleotide-binding</keyword>
<evidence type="ECO:0000256" key="1">
    <source>
        <dbReference type="ARBA" id="ARBA00008894"/>
    </source>
</evidence>
<dbReference type="SUPFAM" id="SSF52058">
    <property type="entry name" value="L domain-like"/>
    <property type="match status" value="1"/>
</dbReference>
<dbReference type="InterPro" id="IPR041118">
    <property type="entry name" value="Rx_N"/>
</dbReference>
<dbReference type="Gene3D" id="1.10.10.10">
    <property type="entry name" value="Winged helix-like DNA-binding domain superfamily/Winged helix DNA-binding domain"/>
    <property type="match status" value="1"/>
</dbReference>
<dbReference type="CDD" id="cd14798">
    <property type="entry name" value="RX-CC_like"/>
    <property type="match status" value="1"/>
</dbReference>
<sequence>MDWITVLQHLGLPELVKKVVEFLLTKACSEVSRIQGVEDEIAKLRRTHERIQSLLVDAEERRHIEDESVKSWLRELKTVGFDADDLLDGFRTHVDVFKHAKEAPSRKRKRSWYDVPIPSLGVDTRLVRRYNIATEIVKIQSRLDEIYKRRKNLQLKPSDGRQRNEGSNMAVFFPAVASLDVSKVVGRSKQCDSIVAALKVDSDLPPRVIAIYGIAGIGKTTLAQLVFNHFSGRDREEVSPNPSGSLSGVDRHFEMKIWVSLPKVCDIARATKEIIEGITGEICKLPSLNHLQDCLKKCVKDKKFLLVLDNFWAEDFKFWEILRLPLLKGAKGSSVLITTQNKEVSRLVATMPLHLEGLEMNDCLKLFTALAFPQAEEDVDQLKDIGERIVERCQGSPLATISLGKLLRSESNVDNWEIVLNEMLALEGSANSSTRPILPSLMISYHHLNYQLKQCFTYCSIFPDNFEFDKDQLVRMWIAEGLIQQNGRRPPEAIGSRLFDYLLWMSFFERSTKPCSNGTICKYTMPNLIHDLARLLSNNELLVMEDNELNPSSGQFRYASLLHRKCVPIMFEKIYNQEHLRALKLCNESKIDVAGIPKDLFGKLKYLRLLDLSNSGIEKLPDSVGKLVHLRYLGLSETNVEELPESVEDLYNLQTLELNFCSNLSSLPEGTSKLVNLRHLGLHLDWEQINDLRRMPTGIDRLTSLMTLSRFTVTNYVDGCNLRELKNLDLRGELCICKLENVTNASDASEANLGEKRIDKLMLRWSGETSNVQQGANTSNVQQGVNICKEVAERLQPYKYLKCLWILNYPGSKFPDWLENIGFSSLEMVRLSCSGECESLPSLGQLPKLKHLYIEGMKRLVNLKNMIKGFLSLETLTIKDMPILNMLCKFKGNFPKLSKVVVCQCPKLRRPKDLPRRIELIIIPQSTDNVDGNDIAATYPMEYPPKKRLPSSRLTEGCIPYGGLHGGMRLALSLQSRSVCIELDASHIIEGITVEDTATDRVAPADQVEDEMWAGPITFMMRILVGLVLRTGRLQIALRCTLHSAGADVTIYMEIEHYDIHIALVSSRASAMEYMMLFGCGRMV</sequence>
<dbReference type="Gene3D" id="1.20.5.4130">
    <property type="match status" value="1"/>
</dbReference>
<evidence type="ECO:0000256" key="2">
    <source>
        <dbReference type="ARBA" id="ARBA00022614"/>
    </source>
</evidence>
<feature type="coiled-coil region" evidence="7">
    <location>
        <begin position="34"/>
        <end position="61"/>
    </location>
</feature>
<dbReference type="InterPro" id="IPR058922">
    <property type="entry name" value="WHD_DRP"/>
</dbReference>
<dbReference type="Proteomes" id="UP000734854">
    <property type="component" value="Unassembled WGS sequence"/>
</dbReference>
<dbReference type="InterPro" id="IPR002182">
    <property type="entry name" value="NB-ARC"/>
</dbReference>
<dbReference type="Gene3D" id="1.10.8.430">
    <property type="entry name" value="Helical domain of apoptotic protease-activating factors"/>
    <property type="match status" value="1"/>
</dbReference>
<evidence type="ECO:0000313" key="12">
    <source>
        <dbReference type="EMBL" id="KAG6473660.1"/>
    </source>
</evidence>
<name>A0A8J5ESV0_ZINOF</name>
<dbReference type="AlphaFoldDB" id="A0A8J5ESV0"/>
<dbReference type="GO" id="GO:0006952">
    <property type="term" value="P:defense response"/>
    <property type="evidence" value="ECO:0007669"/>
    <property type="project" value="UniProtKB-KW"/>
</dbReference>
<dbReference type="PANTHER" id="PTHR36766:SF40">
    <property type="entry name" value="DISEASE RESISTANCE PROTEIN RGA3"/>
    <property type="match status" value="1"/>
</dbReference>
<keyword evidence="7" id="KW-0175">Coiled coil</keyword>
<feature type="domain" description="Disease resistance N-terminal" evidence="9">
    <location>
        <begin position="16"/>
        <end position="98"/>
    </location>
</feature>
<dbReference type="InterPro" id="IPR036388">
    <property type="entry name" value="WH-like_DNA-bd_sf"/>
</dbReference>
<dbReference type="InterPro" id="IPR027417">
    <property type="entry name" value="P-loop_NTPase"/>
</dbReference>
<dbReference type="Pfam" id="PF18052">
    <property type="entry name" value="Rx_N"/>
    <property type="match status" value="1"/>
</dbReference>
<evidence type="ECO:0000313" key="13">
    <source>
        <dbReference type="Proteomes" id="UP000734854"/>
    </source>
</evidence>
<evidence type="ECO:0000256" key="6">
    <source>
        <dbReference type="ARBA" id="ARBA00022840"/>
    </source>
</evidence>
<evidence type="ECO:0000259" key="9">
    <source>
        <dbReference type="Pfam" id="PF18052"/>
    </source>
</evidence>
<proteinExistence type="inferred from homology"/>
<evidence type="ECO:0000256" key="7">
    <source>
        <dbReference type="SAM" id="Coils"/>
    </source>
</evidence>
<keyword evidence="6" id="KW-0067">ATP-binding</keyword>
<feature type="domain" description="R13L1/DRL21-like LRR repeat region" evidence="11">
    <location>
        <begin position="722"/>
        <end position="857"/>
    </location>
</feature>
<dbReference type="Gene3D" id="3.80.10.10">
    <property type="entry name" value="Ribonuclease Inhibitor"/>
    <property type="match status" value="1"/>
</dbReference>
<dbReference type="InterPro" id="IPR056789">
    <property type="entry name" value="LRR_R13L1-DRL21"/>
</dbReference>
<comment type="similarity">
    <text evidence="1">Belongs to the disease resistance NB-LRR family.</text>
</comment>
<evidence type="ECO:0000259" key="8">
    <source>
        <dbReference type="Pfam" id="PF00931"/>
    </source>
</evidence>
<evidence type="ECO:0000259" key="11">
    <source>
        <dbReference type="Pfam" id="PF25019"/>
    </source>
</evidence>
<comment type="caution">
    <text evidence="12">The sequence shown here is derived from an EMBL/GenBank/DDBJ whole genome shotgun (WGS) entry which is preliminary data.</text>
</comment>
<dbReference type="Pfam" id="PF00931">
    <property type="entry name" value="NB-ARC"/>
    <property type="match status" value="1"/>
</dbReference>
<evidence type="ECO:0000256" key="4">
    <source>
        <dbReference type="ARBA" id="ARBA00022741"/>
    </source>
</evidence>
<evidence type="ECO:0000256" key="5">
    <source>
        <dbReference type="ARBA" id="ARBA00022821"/>
    </source>
</evidence>
<keyword evidence="2" id="KW-0433">Leucine-rich repeat</keyword>
<feature type="domain" description="NB-ARC" evidence="8">
    <location>
        <begin position="192"/>
        <end position="375"/>
    </location>
</feature>
<gene>
    <name evidence="12" type="ORF">ZIOFF_067577</name>
</gene>
<dbReference type="GO" id="GO:0043531">
    <property type="term" value="F:ADP binding"/>
    <property type="evidence" value="ECO:0007669"/>
    <property type="project" value="InterPro"/>
</dbReference>
<dbReference type="SUPFAM" id="SSF52540">
    <property type="entry name" value="P-loop containing nucleoside triphosphate hydrolases"/>
    <property type="match status" value="1"/>
</dbReference>
<keyword evidence="5" id="KW-0611">Plant defense</keyword>
<dbReference type="PRINTS" id="PR00364">
    <property type="entry name" value="DISEASERSIST"/>
</dbReference>
<keyword evidence="13" id="KW-1185">Reference proteome</keyword>
<evidence type="ECO:0000259" key="10">
    <source>
        <dbReference type="Pfam" id="PF23559"/>
    </source>
</evidence>
<dbReference type="Pfam" id="PF23559">
    <property type="entry name" value="WHD_DRP"/>
    <property type="match status" value="1"/>
</dbReference>
<accession>A0A8J5ESV0</accession>
<organism evidence="12 13">
    <name type="scientific">Zingiber officinale</name>
    <name type="common">Ginger</name>
    <name type="synonym">Amomum zingiber</name>
    <dbReference type="NCBI Taxonomy" id="94328"/>
    <lineage>
        <taxon>Eukaryota</taxon>
        <taxon>Viridiplantae</taxon>
        <taxon>Streptophyta</taxon>
        <taxon>Embryophyta</taxon>
        <taxon>Tracheophyta</taxon>
        <taxon>Spermatophyta</taxon>
        <taxon>Magnoliopsida</taxon>
        <taxon>Liliopsida</taxon>
        <taxon>Zingiberales</taxon>
        <taxon>Zingiberaceae</taxon>
        <taxon>Zingiber</taxon>
    </lineage>
</organism>
<dbReference type="InterPro" id="IPR032675">
    <property type="entry name" value="LRR_dom_sf"/>
</dbReference>
<protein>
    <submittedName>
        <fullName evidence="12">Uncharacterized protein</fullName>
    </submittedName>
</protein>
<reference evidence="12 13" key="1">
    <citation type="submission" date="2020-08" db="EMBL/GenBank/DDBJ databases">
        <title>Plant Genome Project.</title>
        <authorList>
            <person name="Zhang R.-G."/>
        </authorList>
    </citation>
    <scope>NUCLEOTIDE SEQUENCE [LARGE SCALE GENOMIC DNA]</scope>
    <source>
        <tissue evidence="12">Rhizome</tissue>
    </source>
</reference>
<dbReference type="EMBL" id="JACMSC010000019">
    <property type="protein sequence ID" value="KAG6473660.1"/>
    <property type="molecule type" value="Genomic_DNA"/>
</dbReference>
<evidence type="ECO:0000256" key="3">
    <source>
        <dbReference type="ARBA" id="ARBA00022737"/>
    </source>
</evidence>
<dbReference type="InterPro" id="IPR038005">
    <property type="entry name" value="RX-like_CC"/>
</dbReference>